<dbReference type="InterPro" id="IPR016195">
    <property type="entry name" value="Pol/histidinol_Pase-like"/>
</dbReference>
<keyword evidence="9 13" id="KW-0227">DNA damage</keyword>
<evidence type="ECO:0000313" key="16">
    <source>
        <dbReference type="Proteomes" id="UP000476030"/>
    </source>
</evidence>
<dbReference type="PANTHER" id="PTHR32294:SF4">
    <property type="entry name" value="ERROR-PRONE DNA POLYMERASE"/>
    <property type="match status" value="1"/>
</dbReference>
<comment type="function">
    <text evidence="13">DNA polymerase involved in damage-induced mutagenesis and translesion synthesis (TLS). It is not the major replicative DNA polymerase.</text>
</comment>
<dbReference type="Pfam" id="PF02811">
    <property type="entry name" value="PHP"/>
    <property type="match status" value="1"/>
</dbReference>
<evidence type="ECO:0000256" key="9">
    <source>
        <dbReference type="ARBA" id="ARBA00022763"/>
    </source>
</evidence>
<dbReference type="InterPro" id="IPR004805">
    <property type="entry name" value="DnaE2/DnaE/PolC"/>
</dbReference>
<dbReference type="NCBIfam" id="TIGR00594">
    <property type="entry name" value="polc"/>
    <property type="match status" value="1"/>
</dbReference>
<comment type="caution">
    <text evidence="15">The sequence shown here is derived from an EMBL/GenBank/DDBJ whole genome shotgun (WGS) entry which is preliminary data.</text>
</comment>
<dbReference type="HAMAP" id="MF_01902">
    <property type="entry name" value="DNApol_error_prone"/>
    <property type="match status" value="1"/>
</dbReference>
<dbReference type="Pfam" id="PF01336">
    <property type="entry name" value="tRNA_anti-codon"/>
    <property type="match status" value="1"/>
</dbReference>
<comment type="catalytic activity">
    <reaction evidence="12 13">
        <text>DNA(n) + a 2'-deoxyribonucleoside 5'-triphosphate = DNA(n+1) + diphosphate</text>
        <dbReference type="Rhea" id="RHEA:22508"/>
        <dbReference type="Rhea" id="RHEA-COMP:17339"/>
        <dbReference type="Rhea" id="RHEA-COMP:17340"/>
        <dbReference type="ChEBI" id="CHEBI:33019"/>
        <dbReference type="ChEBI" id="CHEBI:61560"/>
        <dbReference type="ChEBI" id="CHEBI:173112"/>
        <dbReference type="EC" id="2.7.7.7"/>
    </reaction>
</comment>
<keyword evidence="10 13" id="KW-0239">DNA-directed DNA polymerase</keyword>
<keyword evidence="8 13" id="KW-0235">DNA replication</keyword>
<dbReference type="SUPFAM" id="SSF89550">
    <property type="entry name" value="PHP domain-like"/>
    <property type="match status" value="1"/>
</dbReference>
<evidence type="ECO:0000256" key="13">
    <source>
        <dbReference type="HAMAP-Rule" id="MF_01902"/>
    </source>
</evidence>
<dbReference type="NCBIfam" id="NF004225">
    <property type="entry name" value="PRK05672.1"/>
    <property type="match status" value="1"/>
</dbReference>
<dbReference type="InterPro" id="IPR023073">
    <property type="entry name" value="DnaE2"/>
</dbReference>
<dbReference type="InterPro" id="IPR004013">
    <property type="entry name" value="PHP_dom"/>
</dbReference>
<dbReference type="InterPro" id="IPR004365">
    <property type="entry name" value="NA-bd_OB_tRNA"/>
</dbReference>
<evidence type="ECO:0000256" key="12">
    <source>
        <dbReference type="ARBA" id="ARBA00049244"/>
    </source>
</evidence>
<accession>A0A6L8WC46</accession>
<evidence type="ECO:0000256" key="6">
    <source>
        <dbReference type="ARBA" id="ARBA00022679"/>
    </source>
</evidence>
<dbReference type="GO" id="GO:0006281">
    <property type="term" value="P:DNA repair"/>
    <property type="evidence" value="ECO:0007669"/>
    <property type="project" value="UniProtKB-UniRule"/>
</dbReference>
<dbReference type="GO" id="GO:0008408">
    <property type="term" value="F:3'-5' exonuclease activity"/>
    <property type="evidence" value="ECO:0007669"/>
    <property type="project" value="InterPro"/>
</dbReference>
<feature type="domain" description="Polymerase/histidinol phosphatase N-terminal" evidence="14">
    <location>
        <begin position="5"/>
        <end position="72"/>
    </location>
</feature>
<dbReference type="GO" id="GO:0006260">
    <property type="term" value="P:DNA replication"/>
    <property type="evidence" value="ECO:0007669"/>
    <property type="project" value="UniProtKB-KW"/>
</dbReference>
<dbReference type="GO" id="GO:0003676">
    <property type="term" value="F:nucleic acid binding"/>
    <property type="evidence" value="ECO:0007669"/>
    <property type="project" value="InterPro"/>
</dbReference>
<dbReference type="GO" id="GO:0005737">
    <property type="term" value="C:cytoplasm"/>
    <property type="evidence" value="ECO:0007669"/>
    <property type="project" value="UniProtKB-SubCell"/>
</dbReference>
<evidence type="ECO:0000256" key="3">
    <source>
        <dbReference type="ARBA" id="ARBA00012417"/>
    </source>
</evidence>
<dbReference type="Gene3D" id="3.20.20.140">
    <property type="entry name" value="Metal-dependent hydrolases"/>
    <property type="match status" value="1"/>
</dbReference>
<evidence type="ECO:0000256" key="4">
    <source>
        <dbReference type="ARBA" id="ARBA00017273"/>
    </source>
</evidence>
<dbReference type="InterPro" id="IPR040982">
    <property type="entry name" value="DNA_pol3_finger"/>
</dbReference>
<evidence type="ECO:0000256" key="2">
    <source>
        <dbReference type="ARBA" id="ARBA00007391"/>
    </source>
</evidence>
<protein>
    <recommendedName>
        <fullName evidence="4 13">Error-prone DNA polymerase</fullName>
        <ecNumber evidence="3 13">2.7.7.7</ecNumber>
    </recommendedName>
</protein>
<dbReference type="CDD" id="cd04485">
    <property type="entry name" value="DnaE_OBF"/>
    <property type="match status" value="1"/>
</dbReference>
<proteinExistence type="inferred from homology"/>
<evidence type="ECO:0000313" key="15">
    <source>
        <dbReference type="EMBL" id="MZR32334.1"/>
    </source>
</evidence>
<reference evidence="15 16" key="1">
    <citation type="submission" date="2019-12" db="EMBL/GenBank/DDBJ databases">
        <title>Snethiella sp. nov. sp. isolated from sea sand.</title>
        <authorList>
            <person name="Kim J."/>
            <person name="Jeong S.E."/>
            <person name="Jung H.S."/>
            <person name="Jeon C.O."/>
        </authorList>
    </citation>
    <scope>NUCLEOTIDE SEQUENCE [LARGE SCALE GENOMIC DNA]</scope>
    <source>
        <strain evidence="15 16">DP05</strain>
    </source>
</reference>
<evidence type="ECO:0000259" key="14">
    <source>
        <dbReference type="SMART" id="SM00481"/>
    </source>
</evidence>
<evidence type="ECO:0000256" key="7">
    <source>
        <dbReference type="ARBA" id="ARBA00022695"/>
    </source>
</evidence>
<evidence type="ECO:0000256" key="8">
    <source>
        <dbReference type="ARBA" id="ARBA00022705"/>
    </source>
</evidence>
<dbReference type="AlphaFoldDB" id="A0A6L8WC46"/>
<sequence>MLRFAELHTITNFTFLEGASHPEDYVRRAKELGLEAVAITDRNSLAGVVRAYAEAKKIGQRIIVGAELLLSDGQCLIALPTDRNAYGRLCRLISCGRQRAEKSQCLIHKEDVLEWAEGMIFILQAPEEIDGQFEESLRYWVAELGAALYLAAENLLLGQDELRLARLHDVAQAHKVPIVASNHAVMHMPENRPVADILTCIREHCTIDEAGTRLQKNAERHLKGTEEMLELFSGYEDAVRQSQEISQKINFSLEELKYEYPDEVSNGQDPQTELERLVIHQLPARYPAHLFPHGVPEKVAELIQRELAVIKELNYAPYFLTIYDIVKFATEQGILCQGRGSAANSVICYVLGITSVSPERLDMVFERFISVERNEPPDIDVDFEHERREEVIQYIYEKYGRHRAGLSATVICYRTRSAIREVGKALGLSQDTLSSMTSLVWGWSVSGQAANRGQIKAAGLDPDDRRLVLCAELSQKIMGYPRHLSQHVGGFIVTKSRLDEIVPVENAAMENRTVIEWDKDDIDTLGILKVDVLGLGMLSCIRRAFELLKSHYGVAHTLASLPEGDTAVYDMLCKADSVGVFQVESRAQMSFLPRMKPRNFYDLVIEVAIVRPGPIQGDMVHPYIRRRNGEEKAVYPSKELEGVLGKTLGVPLFQEQAMRIAIVGAGFSPGEADQLRRAMATFRKMGTINSFRDKFIRGMERNGYDAEFAERCFKQIEGFGEYGFPESHAASFALLVYASAWLKCHHPDVFACALLNSQPMGFYAPAQIIRDAREHGVTVKPADVNYSAWDSILEPGESGLVLRLGLRQIKGMKKDDADWIVVARQNGYVTVRDLWVRAGIKPGSLKRLANADAFSSLHLGRREALWQASGIKGEKPLPLFSYAREDEQGMEPDVILPEMHVGENVLQDYRSLRLSLRDHPIKLLRPQFPGTMHSKSLLTVPHKQRLSVAGLVLARQRPGTSKGVVFMTLEDEEGSINVVVWRKVFERYRRTVMTGRLVKISGVLERKGIVTHLIADHIMDYSSWLEKMGDENFLKKASKAEPVKNRPVNLHKHPRDMIKALFPSRDFH</sequence>
<keyword evidence="6 13" id="KW-0808">Transferase</keyword>
<dbReference type="Pfam" id="PF17657">
    <property type="entry name" value="DNA_pol3_finger"/>
    <property type="match status" value="1"/>
</dbReference>
<keyword evidence="7 13" id="KW-0548">Nucleotidyltransferase</keyword>
<evidence type="ECO:0000256" key="11">
    <source>
        <dbReference type="ARBA" id="ARBA00023204"/>
    </source>
</evidence>
<dbReference type="RefSeq" id="WP_161316973.1">
    <property type="nucleotide sequence ID" value="NZ_WTUW01000009.1"/>
</dbReference>
<dbReference type="InterPro" id="IPR011708">
    <property type="entry name" value="DNA_pol3_alpha_NTPase_dom"/>
</dbReference>
<dbReference type="InterPro" id="IPR003141">
    <property type="entry name" value="Pol/His_phosphatase_N"/>
</dbReference>
<evidence type="ECO:0000256" key="5">
    <source>
        <dbReference type="ARBA" id="ARBA00022490"/>
    </source>
</evidence>
<dbReference type="GO" id="GO:0003887">
    <property type="term" value="F:DNA-directed DNA polymerase activity"/>
    <property type="evidence" value="ECO:0007669"/>
    <property type="project" value="UniProtKB-UniRule"/>
</dbReference>
<dbReference type="Gene3D" id="1.10.150.870">
    <property type="match status" value="1"/>
</dbReference>
<keyword evidence="16" id="KW-1185">Reference proteome</keyword>
<evidence type="ECO:0000256" key="1">
    <source>
        <dbReference type="ARBA" id="ARBA00004496"/>
    </source>
</evidence>
<dbReference type="Proteomes" id="UP000476030">
    <property type="component" value="Unassembled WGS sequence"/>
</dbReference>
<dbReference type="CDD" id="cd07434">
    <property type="entry name" value="PHP_PolIIIA_DnaE2"/>
    <property type="match status" value="1"/>
</dbReference>
<keyword evidence="5 13" id="KW-0963">Cytoplasm</keyword>
<dbReference type="Pfam" id="PF07733">
    <property type="entry name" value="DNA_pol3_alpha"/>
    <property type="match status" value="1"/>
</dbReference>
<name>A0A6L8WC46_9PROT</name>
<comment type="similarity">
    <text evidence="2 13">Belongs to the DNA polymerase type-C family. DnaE2 subfamily.</text>
</comment>
<gene>
    <name evidence="15" type="primary">dnaE</name>
    <name evidence="13" type="synonym">dnaE2</name>
    <name evidence="15" type="ORF">GQE98_16970</name>
</gene>
<dbReference type="InterPro" id="IPR029460">
    <property type="entry name" value="DNAPol_HHH"/>
</dbReference>
<keyword evidence="11 13" id="KW-0234">DNA repair</keyword>
<dbReference type="EC" id="2.7.7.7" evidence="3 13"/>
<comment type="subcellular location">
    <subcellularLocation>
        <location evidence="1 13">Cytoplasm</location>
    </subcellularLocation>
</comment>
<dbReference type="PANTHER" id="PTHR32294">
    <property type="entry name" value="DNA POLYMERASE III SUBUNIT ALPHA"/>
    <property type="match status" value="1"/>
</dbReference>
<dbReference type="Pfam" id="PF14579">
    <property type="entry name" value="HHH_6"/>
    <property type="match status" value="1"/>
</dbReference>
<dbReference type="EMBL" id="WTUW01000009">
    <property type="protein sequence ID" value="MZR32334.1"/>
    <property type="molecule type" value="Genomic_DNA"/>
</dbReference>
<dbReference type="SMART" id="SM00481">
    <property type="entry name" value="POLIIIAc"/>
    <property type="match status" value="1"/>
</dbReference>
<organism evidence="15 16">
    <name type="scientific">Sneathiella litorea</name>
    <dbReference type="NCBI Taxonomy" id="2606216"/>
    <lineage>
        <taxon>Bacteria</taxon>
        <taxon>Pseudomonadati</taxon>
        <taxon>Pseudomonadota</taxon>
        <taxon>Alphaproteobacteria</taxon>
        <taxon>Sneathiellales</taxon>
        <taxon>Sneathiellaceae</taxon>
        <taxon>Sneathiella</taxon>
    </lineage>
</organism>
<evidence type="ECO:0000256" key="10">
    <source>
        <dbReference type="ARBA" id="ARBA00022932"/>
    </source>
</evidence>